<comment type="caution">
    <text evidence="2">The sequence shown here is derived from an EMBL/GenBank/DDBJ whole genome shotgun (WGS) entry which is preliminary data.</text>
</comment>
<feature type="non-terminal residue" evidence="2">
    <location>
        <position position="1"/>
    </location>
</feature>
<sequence length="87" mass="9807">YGFGVIIFIPARIWDEFGETRTLWVWGGQNPSPPRPIAMPTPTTITPSHTKQQKHQKVPVISIPPKQMKDPNSPASKTHQNAEIRPK</sequence>
<gene>
    <name evidence="2" type="ORF">L195_g056472</name>
</gene>
<feature type="region of interest" description="Disordered" evidence="1">
    <location>
        <begin position="28"/>
        <end position="87"/>
    </location>
</feature>
<evidence type="ECO:0000313" key="3">
    <source>
        <dbReference type="Proteomes" id="UP000236291"/>
    </source>
</evidence>
<dbReference type="Proteomes" id="UP000236291">
    <property type="component" value="Unassembled WGS sequence"/>
</dbReference>
<dbReference type="AlphaFoldDB" id="A0A2K3KRT8"/>
<dbReference type="EMBL" id="ASHM01107125">
    <property type="protein sequence ID" value="PNX68995.1"/>
    <property type="molecule type" value="Genomic_DNA"/>
</dbReference>
<reference evidence="2 3" key="1">
    <citation type="journal article" date="2014" name="Am. J. Bot.">
        <title>Genome assembly and annotation for red clover (Trifolium pratense; Fabaceae).</title>
        <authorList>
            <person name="Istvanek J."/>
            <person name="Jaros M."/>
            <person name="Krenek A."/>
            <person name="Repkova J."/>
        </authorList>
    </citation>
    <scope>NUCLEOTIDE SEQUENCE [LARGE SCALE GENOMIC DNA]</scope>
    <source>
        <strain evidence="3">cv. Tatra</strain>
        <tissue evidence="2">Young leaves</tissue>
    </source>
</reference>
<reference evidence="2 3" key="2">
    <citation type="journal article" date="2017" name="Front. Plant Sci.">
        <title>Gene Classification and Mining of Molecular Markers Useful in Red Clover (Trifolium pratense) Breeding.</title>
        <authorList>
            <person name="Istvanek J."/>
            <person name="Dluhosova J."/>
            <person name="Dluhos P."/>
            <person name="Patkova L."/>
            <person name="Nedelnik J."/>
            <person name="Repkova J."/>
        </authorList>
    </citation>
    <scope>NUCLEOTIDE SEQUENCE [LARGE SCALE GENOMIC DNA]</scope>
    <source>
        <strain evidence="3">cv. Tatra</strain>
        <tissue evidence="2">Young leaves</tissue>
    </source>
</reference>
<organism evidence="2 3">
    <name type="scientific">Trifolium pratense</name>
    <name type="common">Red clover</name>
    <dbReference type="NCBI Taxonomy" id="57577"/>
    <lineage>
        <taxon>Eukaryota</taxon>
        <taxon>Viridiplantae</taxon>
        <taxon>Streptophyta</taxon>
        <taxon>Embryophyta</taxon>
        <taxon>Tracheophyta</taxon>
        <taxon>Spermatophyta</taxon>
        <taxon>Magnoliopsida</taxon>
        <taxon>eudicotyledons</taxon>
        <taxon>Gunneridae</taxon>
        <taxon>Pentapetalae</taxon>
        <taxon>rosids</taxon>
        <taxon>fabids</taxon>
        <taxon>Fabales</taxon>
        <taxon>Fabaceae</taxon>
        <taxon>Papilionoideae</taxon>
        <taxon>50 kb inversion clade</taxon>
        <taxon>NPAAA clade</taxon>
        <taxon>Hologalegina</taxon>
        <taxon>IRL clade</taxon>
        <taxon>Trifolieae</taxon>
        <taxon>Trifolium</taxon>
    </lineage>
</organism>
<name>A0A2K3KRT8_TRIPR</name>
<evidence type="ECO:0000256" key="1">
    <source>
        <dbReference type="SAM" id="MobiDB-lite"/>
    </source>
</evidence>
<accession>A0A2K3KRT8</accession>
<proteinExistence type="predicted"/>
<protein>
    <submittedName>
        <fullName evidence="2">Uncharacterized protein</fullName>
    </submittedName>
</protein>
<evidence type="ECO:0000313" key="2">
    <source>
        <dbReference type="EMBL" id="PNX68995.1"/>
    </source>
</evidence>